<keyword evidence="2" id="KW-1185">Reference proteome</keyword>
<evidence type="ECO:0000313" key="2">
    <source>
        <dbReference type="Proteomes" id="UP001396334"/>
    </source>
</evidence>
<sequence length="81" mass="9359">MCRCAITRIEKEEMPQHSRKDDEQRDAVALIASFRQEDNESMHEIRRGSATEIYLDVAQCMDCPSGLKYQSSIILLILLQE</sequence>
<name>A0ABR2T7G7_9ROSI</name>
<dbReference type="EMBL" id="JBBPBN010000008">
    <property type="protein sequence ID" value="KAK9033260.1"/>
    <property type="molecule type" value="Genomic_DNA"/>
</dbReference>
<organism evidence="1 2">
    <name type="scientific">Hibiscus sabdariffa</name>
    <name type="common">roselle</name>
    <dbReference type="NCBI Taxonomy" id="183260"/>
    <lineage>
        <taxon>Eukaryota</taxon>
        <taxon>Viridiplantae</taxon>
        <taxon>Streptophyta</taxon>
        <taxon>Embryophyta</taxon>
        <taxon>Tracheophyta</taxon>
        <taxon>Spermatophyta</taxon>
        <taxon>Magnoliopsida</taxon>
        <taxon>eudicotyledons</taxon>
        <taxon>Gunneridae</taxon>
        <taxon>Pentapetalae</taxon>
        <taxon>rosids</taxon>
        <taxon>malvids</taxon>
        <taxon>Malvales</taxon>
        <taxon>Malvaceae</taxon>
        <taxon>Malvoideae</taxon>
        <taxon>Hibiscus</taxon>
    </lineage>
</organism>
<accession>A0ABR2T7G7</accession>
<dbReference type="Proteomes" id="UP001396334">
    <property type="component" value="Unassembled WGS sequence"/>
</dbReference>
<gene>
    <name evidence="1" type="ORF">V6N11_018293</name>
</gene>
<comment type="caution">
    <text evidence="1">The sequence shown here is derived from an EMBL/GenBank/DDBJ whole genome shotgun (WGS) entry which is preliminary data.</text>
</comment>
<protein>
    <submittedName>
        <fullName evidence="1">Uncharacterized protein</fullName>
    </submittedName>
</protein>
<reference evidence="1 2" key="1">
    <citation type="journal article" date="2024" name="G3 (Bethesda)">
        <title>Genome assembly of Hibiscus sabdariffa L. provides insights into metabolisms of medicinal natural products.</title>
        <authorList>
            <person name="Kim T."/>
        </authorList>
    </citation>
    <scope>NUCLEOTIDE SEQUENCE [LARGE SCALE GENOMIC DNA]</scope>
    <source>
        <strain evidence="1">TK-2024</strain>
        <tissue evidence="1">Old leaves</tissue>
    </source>
</reference>
<proteinExistence type="predicted"/>
<evidence type="ECO:0000313" key="1">
    <source>
        <dbReference type="EMBL" id="KAK9033260.1"/>
    </source>
</evidence>